<organism evidence="1 2">
    <name type="scientific">Pseudomonas fluorescens</name>
    <dbReference type="NCBI Taxonomy" id="294"/>
    <lineage>
        <taxon>Bacteria</taxon>
        <taxon>Pseudomonadati</taxon>
        <taxon>Pseudomonadota</taxon>
        <taxon>Gammaproteobacteria</taxon>
        <taxon>Pseudomonadales</taxon>
        <taxon>Pseudomonadaceae</taxon>
        <taxon>Pseudomonas</taxon>
    </lineage>
</organism>
<evidence type="ECO:0000313" key="1">
    <source>
        <dbReference type="EMBL" id="VVP57443.1"/>
    </source>
</evidence>
<name>A0A5E6Y928_PSEFL</name>
<dbReference type="AlphaFoldDB" id="A0A5E6Y928"/>
<dbReference type="EMBL" id="CABVIN010000029">
    <property type="protein sequence ID" value="VVP57443.1"/>
    <property type="molecule type" value="Genomic_DNA"/>
</dbReference>
<reference evidence="1 2" key="1">
    <citation type="submission" date="2019-09" db="EMBL/GenBank/DDBJ databases">
        <authorList>
            <person name="Chandra G."/>
            <person name="Truman W A."/>
        </authorList>
    </citation>
    <scope>NUCLEOTIDE SEQUENCE [LARGE SCALE GENOMIC DNA]</scope>
    <source>
        <strain evidence="1">PS896</strain>
    </source>
</reference>
<sequence length="90" mass="9992">MLGHQTGRQDARQIALILQLPGPGLSARAGFHQDHDIRRQLAEKLVERLARLDPLLVMHLAEGVFAGQLENMLGQVDRHGSAGRQIGRRQ</sequence>
<protein>
    <submittedName>
        <fullName evidence="1">Uncharacterized protein</fullName>
    </submittedName>
</protein>
<proteinExistence type="predicted"/>
<evidence type="ECO:0000313" key="2">
    <source>
        <dbReference type="Proteomes" id="UP000377224"/>
    </source>
</evidence>
<gene>
    <name evidence="1" type="ORF">PS896_05813</name>
</gene>
<accession>A0A5E6Y928</accession>
<dbReference type="Proteomes" id="UP000377224">
    <property type="component" value="Unassembled WGS sequence"/>
</dbReference>